<dbReference type="Gene3D" id="3.40.50.2000">
    <property type="entry name" value="Glycogen Phosphorylase B"/>
    <property type="match status" value="1"/>
</dbReference>
<gene>
    <name evidence="7" type="primary">LOC108667493</name>
</gene>
<dbReference type="SUPFAM" id="SSF53756">
    <property type="entry name" value="UDP-Glycosyltransferase/glycogen phosphorylase"/>
    <property type="match status" value="1"/>
</dbReference>
<evidence type="ECO:0000256" key="1">
    <source>
        <dbReference type="ARBA" id="ARBA00009995"/>
    </source>
</evidence>
<dbReference type="GO" id="GO:0008194">
    <property type="term" value="F:UDP-glycosyltransferase activity"/>
    <property type="evidence" value="ECO:0007669"/>
    <property type="project" value="InterPro"/>
</dbReference>
<name>A0A8B7N9G7_HYAAZ</name>
<evidence type="ECO:0000256" key="5">
    <source>
        <dbReference type="SAM" id="SignalP"/>
    </source>
</evidence>
<keyword evidence="4" id="KW-0812">Transmembrane</keyword>
<comment type="similarity">
    <text evidence="1">Belongs to the UDP-glycosyltransferase family.</text>
</comment>
<dbReference type="GeneID" id="108667493"/>
<dbReference type="FunFam" id="3.40.50.2000:FF:000021">
    <property type="entry name" value="UDP-glucuronosyltransferase"/>
    <property type="match status" value="1"/>
</dbReference>
<feature type="chain" id="PRO_5034319389" evidence="5">
    <location>
        <begin position="19"/>
        <end position="522"/>
    </location>
</feature>
<protein>
    <submittedName>
        <fullName evidence="7">UDP-glycosyltransferase UGT5 isoform X2</fullName>
    </submittedName>
</protein>
<feature type="signal peptide" evidence="5">
    <location>
        <begin position="1"/>
        <end position="18"/>
    </location>
</feature>
<proteinExistence type="inferred from homology"/>
<sequence length="522" mass="59094">MQSAALLLLLAASPCVGGRNDLYYNSSLPAPQQHFKFLFLLPTLEHSHTWAVAPLAVALARRGHEVSMLCEDPNIFDFPNVTCIYHNVKLQELKPLKYGEESNFITETLEALNMLDKIADQMFSSKSLQELYRRRKEFDLIVIEDFAMIVLHPFLKEMPYALYSTISLSQYQSAQLGNVLNPTYVVEGWSFNFPDFYSLFNRFKNIIWNTLMYLHFSLRLYCASKTVEAHISDSIPLAEIERNASVHFINTILALDGPMPLLPNQIPIGGIVLRPHSELPEEVANFLAGEEPVVYVSFGISTLTDGNISPKNKKILFSVFSDLPYKVIVKIAKQKSRKIDNVLYVDSVPQQTILAHPRVKAYVSHCGLGGTVEAIHNGVPMVGLPGLLDQVRTARLLENHGVAILLSWDTLTEHKLKSSILEVIHNPSYRRKMEAMSRVFRDQLVSPLDTAVYWTEYTARHKGAPHLQSPAKNMSYVQLFALDVLALILLGAFIVYFVVKKTFVALFQYTNKIQLIVKQKRL</sequence>
<dbReference type="PANTHER" id="PTHR48043">
    <property type="entry name" value="EG:EG0003.4 PROTEIN-RELATED"/>
    <property type="match status" value="1"/>
</dbReference>
<keyword evidence="4" id="KW-0472">Membrane</keyword>
<evidence type="ECO:0000313" key="7">
    <source>
        <dbReference type="RefSeq" id="XP_018010014.1"/>
    </source>
</evidence>
<dbReference type="RefSeq" id="XP_018010014.1">
    <property type="nucleotide sequence ID" value="XM_018154525.1"/>
</dbReference>
<dbReference type="Proteomes" id="UP000694843">
    <property type="component" value="Unplaced"/>
</dbReference>
<dbReference type="PANTHER" id="PTHR48043:SF145">
    <property type="entry name" value="FI06409P-RELATED"/>
    <property type="match status" value="1"/>
</dbReference>
<dbReference type="CDD" id="cd03784">
    <property type="entry name" value="GT1_Gtf-like"/>
    <property type="match status" value="1"/>
</dbReference>
<dbReference type="Pfam" id="PF00201">
    <property type="entry name" value="UDPGT"/>
    <property type="match status" value="1"/>
</dbReference>
<reference evidence="7" key="1">
    <citation type="submission" date="2025-08" db="UniProtKB">
        <authorList>
            <consortium name="RefSeq"/>
        </authorList>
    </citation>
    <scope>IDENTIFICATION</scope>
    <source>
        <tissue evidence="7">Whole organism</tissue>
    </source>
</reference>
<evidence type="ECO:0000256" key="3">
    <source>
        <dbReference type="ARBA" id="ARBA00022679"/>
    </source>
</evidence>
<keyword evidence="4" id="KW-1133">Transmembrane helix</keyword>
<evidence type="ECO:0000256" key="4">
    <source>
        <dbReference type="SAM" id="Phobius"/>
    </source>
</evidence>
<accession>A0A8B7N9G7</accession>
<dbReference type="InterPro" id="IPR002213">
    <property type="entry name" value="UDP_glucos_trans"/>
</dbReference>
<feature type="transmembrane region" description="Helical" evidence="4">
    <location>
        <begin position="476"/>
        <end position="499"/>
    </location>
</feature>
<dbReference type="AlphaFoldDB" id="A0A8B7N9G7"/>
<organism evidence="6 7">
    <name type="scientific">Hyalella azteca</name>
    <name type="common">Amphipod</name>
    <dbReference type="NCBI Taxonomy" id="294128"/>
    <lineage>
        <taxon>Eukaryota</taxon>
        <taxon>Metazoa</taxon>
        <taxon>Ecdysozoa</taxon>
        <taxon>Arthropoda</taxon>
        <taxon>Crustacea</taxon>
        <taxon>Multicrustacea</taxon>
        <taxon>Malacostraca</taxon>
        <taxon>Eumalacostraca</taxon>
        <taxon>Peracarida</taxon>
        <taxon>Amphipoda</taxon>
        <taxon>Senticaudata</taxon>
        <taxon>Talitrida</taxon>
        <taxon>Talitroidea</taxon>
        <taxon>Hyalellidae</taxon>
        <taxon>Hyalella</taxon>
    </lineage>
</organism>
<keyword evidence="5" id="KW-0732">Signal</keyword>
<dbReference type="OrthoDB" id="5835829at2759"/>
<evidence type="ECO:0000256" key="2">
    <source>
        <dbReference type="ARBA" id="ARBA00022676"/>
    </source>
</evidence>
<keyword evidence="6" id="KW-1185">Reference proteome</keyword>
<keyword evidence="2" id="KW-0328">Glycosyltransferase</keyword>
<evidence type="ECO:0000313" key="6">
    <source>
        <dbReference type="Proteomes" id="UP000694843"/>
    </source>
</evidence>
<dbReference type="InterPro" id="IPR050271">
    <property type="entry name" value="UDP-glycosyltransferase"/>
</dbReference>
<dbReference type="KEGG" id="hazt:108667493"/>
<keyword evidence="3" id="KW-0808">Transferase</keyword>